<dbReference type="GO" id="GO:0005886">
    <property type="term" value="C:plasma membrane"/>
    <property type="evidence" value="ECO:0007669"/>
    <property type="project" value="UniProtKB-SubCell"/>
</dbReference>
<feature type="transmembrane region" description="Helical" evidence="9">
    <location>
        <begin position="208"/>
        <end position="226"/>
    </location>
</feature>
<dbReference type="PANTHER" id="PTHR32196">
    <property type="entry name" value="ABC TRANSPORTER PERMEASE PROTEIN YPHD-RELATED-RELATED"/>
    <property type="match status" value="1"/>
</dbReference>
<comment type="caution">
    <text evidence="10">The sequence shown here is derived from an EMBL/GenBank/DDBJ whole genome shotgun (WGS) entry which is preliminary data.</text>
</comment>
<keyword evidence="5" id="KW-0997">Cell inner membrane</keyword>
<feature type="transmembrane region" description="Helical" evidence="9">
    <location>
        <begin position="288"/>
        <end position="304"/>
    </location>
</feature>
<evidence type="ECO:0000256" key="8">
    <source>
        <dbReference type="ARBA" id="ARBA00023136"/>
    </source>
</evidence>
<dbReference type="CDD" id="cd06579">
    <property type="entry name" value="TM_PBP1_transp_AraH_like"/>
    <property type="match status" value="1"/>
</dbReference>
<comment type="similarity">
    <text evidence="2">Belongs to the binding-protein-dependent transport system permease family. AraH/RbsC subfamily.</text>
</comment>
<reference evidence="10 11" key="1">
    <citation type="journal article" date="2013" name="Genome Announc.">
        <title>Genome Sequence of Naphthalene-Degrading Soil Bacterium Pseudomonas putida CSV86.</title>
        <authorList>
            <person name="Phale P.S."/>
            <person name="Paliwal V."/>
            <person name="Raju S.C."/>
            <person name="Modak A."/>
            <person name="Purohit H.J."/>
        </authorList>
    </citation>
    <scope>NUCLEOTIDE SEQUENCE [LARGE SCALE GENOMIC DNA]</scope>
    <source>
        <strain evidence="10 11">CSV86</strain>
    </source>
</reference>
<dbReference type="Proteomes" id="UP000010448">
    <property type="component" value="Unassembled WGS sequence"/>
</dbReference>
<feature type="transmembrane region" description="Helical" evidence="9">
    <location>
        <begin position="101"/>
        <end position="119"/>
    </location>
</feature>
<gene>
    <name evidence="10" type="ORF">CSV86_013275</name>
</gene>
<dbReference type="InterPro" id="IPR001851">
    <property type="entry name" value="ABC_transp_permease"/>
</dbReference>
<keyword evidence="8 9" id="KW-0472">Membrane</keyword>
<keyword evidence="3" id="KW-0813">Transport</keyword>
<dbReference type="PANTHER" id="PTHR32196:SF21">
    <property type="entry name" value="ABC TRANSPORTER PERMEASE PROTEIN YPHD-RELATED"/>
    <property type="match status" value="1"/>
</dbReference>
<feature type="transmembrane region" description="Helical" evidence="9">
    <location>
        <begin position="125"/>
        <end position="146"/>
    </location>
</feature>
<evidence type="ECO:0000256" key="2">
    <source>
        <dbReference type="ARBA" id="ARBA00007942"/>
    </source>
</evidence>
<feature type="transmembrane region" description="Helical" evidence="9">
    <location>
        <begin position="153"/>
        <end position="170"/>
    </location>
</feature>
<organism evidence="10 11">
    <name type="scientific">Pseudomonas bharatica CSV86</name>
    <dbReference type="NCBI Taxonomy" id="1005395"/>
    <lineage>
        <taxon>Bacteria</taxon>
        <taxon>Pseudomonadati</taxon>
        <taxon>Pseudomonadota</taxon>
        <taxon>Gammaproteobacteria</taxon>
        <taxon>Pseudomonadales</taxon>
        <taxon>Pseudomonadaceae</taxon>
        <taxon>Pseudomonas</taxon>
        <taxon>Pseudomonas bharatica</taxon>
    </lineage>
</organism>
<dbReference type="OrthoDB" id="5422926at2"/>
<keyword evidence="4" id="KW-1003">Cell membrane</keyword>
<proteinExistence type="inferred from homology"/>
<keyword evidence="11" id="KW-1185">Reference proteome</keyword>
<dbReference type="Pfam" id="PF02653">
    <property type="entry name" value="BPD_transp_2"/>
    <property type="match status" value="1"/>
</dbReference>
<comment type="subcellular location">
    <subcellularLocation>
        <location evidence="1">Cell inner membrane</location>
        <topology evidence="1">Multi-pass membrane protein</topology>
    </subcellularLocation>
</comment>
<evidence type="ECO:0000313" key="11">
    <source>
        <dbReference type="Proteomes" id="UP000010448"/>
    </source>
</evidence>
<evidence type="ECO:0000256" key="6">
    <source>
        <dbReference type="ARBA" id="ARBA00022692"/>
    </source>
</evidence>
<evidence type="ECO:0000256" key="9">
    <source>
        <dbReference type="SAM" id="Phobius"/>
    </source>
</evidence>
<feature type="transmembrane region" description="Helical" evidence="9">
    <location>
        <begin position="340"/>
        <end position="357"/>
    </location>
</feature>
<dbReference type="EMBL" id="AMWJ02000001">
    <property type="protein sequence ID" value="NNJ16132.1"/>
    <property type="molecule type" value="Genomic_DNA"/>
</dbReference>
<evidence type="ECO:0000256" key="7">
    <source>
        <dbReference type="ARBA" id="ARBA00022989"/>
    </source>
</evidence>
<protein>
    <submittedName>
        <fullName evidence="10">ABC transporter permease</fullName>
    </submittedName>
</protein>
<dbReference type="AlphaFoldDB" id="A0A7K4EEP1"/>
<evidence type="ECO:0000313" key="10">
    <source>
        <dbReference type="EMBL" id="NNJ16132.1"/>
    </source>
</evidence>
<keyword evidence="6 9" id="KW-0812">Transmembrane</keyword>
<feature type="transmembrane region" description="Helical" evidence="9">
    <location>
        <begin position="257"/>
        <end position="276"/>
    </location>
</feature>
<dbReference type="GO" id="GO:0022857">
    <property type="term" value="F:transmembrane transporter activity"/>
    <property type="evidence" value="ECO:0007669"/>
    <property type="project" value="InterPro"/>
</dbReference>
<accession>A0A7K4EEP1</accession>
<evidence type="ECO:0000256" key="4">
    <source>
        <dbReference type="ARBA" id="ARBA00022475"/>
    </source>
</evidence>
<feature type="transmembrane region" description="Helical" evidence="9">
    <location>
        <begin position="311"/>
        <end position="328"/>
    </location>
</feature>
<evidence type="ECO:0000256" key="5">
    <source>
        <dbReference type="ARBA" id="ARBA00022519"/>
    </source>
</evidence>
<keyword evidence="7 9" id="KW-1133">Transmembrane helix</keyword>
<evidence type="ECO:0000256" key="1">
    <source>
        <dbReference type="ARBA" id="ARBA00004429"/>
    </source>
</evidence>
<feature type="transmembrane region" description="Helical" evidence="9">
    <location>
        <begin position="42"/>
        <end position="61"/>
    </location>
</feature>
<name>A0A7K4EEP1_9PSED</name>
<feature type="transmembrane region" description="Helical" evidence="9">
    <location>
        <begin position="73"/>
        <end position="94"/>
    </location>
</feature>
<evidence type="ECO:0000256" key="3">
    <source>
        <dbReference type="ARBA" id="ARBA00022448"/>
    </source>
</evidence>
<sequence>MPWWPNWLVAPHRHRKRQGVPCVPDSLSRSLQAAPRRWLEALIHYGLLLLLGLIVLLFSLVEPAFVQVSNLFIILQSVSIVALLALGVTLTMAVGGLDLSIGAVAAMSLMIASYVMVVLDWGPLPAIVISLAGGALVGLLNGWLIVRMGIPDILATLGSMFLVIGVQLIPTGGRSIAVGMTLPGGEETEGVFSPAFLALGRGRLWDTVPVPVLVTAVLALAVWLFLERTRIGRLFYAIGGNEQAARLAGAPVQRYKLLAYVLSALLASVGGLLLAARLGRGDVSSGNGLVLDALGAALIGFAVLGAKKANAFGTLAGAVLIATLLNGLTMLNAPYYAQDFVKGLVLVLALVFTFGLARHTR</sequence>